<gene>
    <name evidence="2" type="ORF">C9374_005443</name>
</gene>
<organism evidence="2 3">
    <name type="scientific">Naegleria lovaniensis</name>
    <name type="common">Amoeba</name>
    <dbReference type="NCBI Taxonomy" id="51637"/>
    <lineage>
        <taxon>Eukaryota</taxon>
        <taxon>Discoba</taxon>
        <taxon>Heterolobosea</taxon>
        <taxon>Tetramitia</taxon>
        <taxon>Eutetramitia</taxon>
        <taxon>Vahlkampfiidae</taxon>
        <taxon>Naegleria</taxon>
    </lineage>
</organism>
<keyword evidence="3" id="KW-1185">Reference proteome</keyword>
<comment type="caution">
    <text evidence="2">The sequence shown here is derived from an EMBL/GenBank/DDBJ whole genome shotgun (WGS) entry which is preliminary data.</text>
</comment>
<dbReference type="GeneID" id="68097898"/>
<reference evidence="2 3" key="1">
    <citation type="journal article" date="2018" name="BMC Genomics">
        <title>The genome of Naegleria lovaniensis, the basis for a comparative approach to unravel pathogenicity factors of the human pathogenic amoeba N. fowleri.</title>
        <authorList>
            <person name="Liechti N."/>
            <person name="Schurch N."/>
            <person name="Bruggmann R."/>
            <person name="Wittwer M."/>
        </authorList>
    </citation>
    <scope>NUCLEOTIDE SEQUENCE [LARGE SCALE GENOMIC DNA]</scope>
    <source>
        <strain evidence="2 3">ATCC 30569</strain>
    </source>
</reference>
<accession>A0AA88GN40</accession>
<feature type="coiled-coil region" evidence="1">
    <location>
        <begin position="259"/>
        <end position="293"/>
    </location>
</feature>
<dbReference type="EMBL" id="PYSW02000024">
    <property type="protein sequence ID" value="KAG2382241.1"/>
    <property type="molecule type" value="Genomic_DNA"/>
</dbReference>
<evidence type="ECO:0000256" key="1">
    <source>
        <dbReference type="SAM" id="Coils"/>
    </source>
</evidence>
<sequence>MQKQAFSFKTAKFQSINAESGTTQQKRDLQMSKESLKARSKYDLLKNSVEKLLNARSQNKQNIEAKSKLLQKSQTSLKAVEDLVSDLSKTKVKWEAVSQSEIARLAKLKSKCDSLDQELQGVKGLLSEVEEKSIMMKEAVEGLRQRISGDQQRYEEYVDQAQLLQNENQNQEVHLAKVMAQHNEREKKRFELENEIKEKQEVLQTVLANVKETIERTRQRRSQITLEQEKVSRLSELINSCSGQLEELTMTERKSVSTVESLENCIESVRMQRKQIENDIGDLEREINDFRQHKDGYEAFRFKDAIEKFKIKAGDDINNELDTTKISSLAQKLQMKEKYLKELKEALTELCCERESLDKAHKELEEVRTTCLRDMEQMTSDIEEHVQLRNQLNQRLEDERQQSKLVRAEIEEYHHTLQKLNSEIYSLELESEQSLDKEKQIIEELNLQLEKAANEERKLSEMISKEELTIATIRQECERKQEEKKAQEQLVKSDEIKLATLREDNNNLQTYVNNLEKEILEMQNAERNIKDTINEKQSMMQKLSQEVGLMEDFDLHQSIEELKLQALKEIENYQQEVSKKYQDVYEKEKQTLFNKKEEVASRLQTLQQQYQKSIEELDSTIQSLSEKLQSGNVEDIKVAEKRKSEPRVVPEPIFSIDFDNDLFTDNESTKEKNFDFFDEDY</sequence>
<keyword evidence="1" id="KW-0175">Coiled coil</keyword>
<feature type="coiled-coil region" evidence="1">
    <location>
        <begin position="105"/>
        <end position="227"/>
    </location>
</feature>
<dbReference type="AlphaFoldDB" id="A0AA88GN40"/>
<proteinExistence type="predicted"/>
<evidence type="ECO:0000313" key="2">
    <source>
        <dbReference type="EMBL" id="KAG2382241.1"/>
    </source>
</evidence>
<protein>
    <submittedName>
        <fullName evidence="2">Uncharacterized protein</fullName>
    </submittedName>
</protein>
<evidence type="ECO:0000313" key="3">
    <source>
        <dbReference type="Proteomes" id="UP000816034"/>
    </source>
</evidence>
<feature type="coiled-coil region" evidence="1">
    <location>
        <begin position="326"/>
        <end position="634"/>
    </location>
</feature>
<dbReference type="RefSeq" id="XP_044547920.1">
    <property type="nucleotide sequence ID" value="XM_044695194.1"/>
</dbReference>
<name>A0AA88GN40_NAELO</name>
<dbReference type="Proteomes" id="UP000816034">
    <property type="component" value="Unassembled WGS sequence"/>
</dbReference>